<dbReference type="OrthoDB" id="4174112at2759"/>
<sequence length="152" mass="16777">MRHKHHRLEPLGLSPCGQPLEPLTELAKKLALRPRQHLLKFRLDKAGRPLLESIVEGVKNEAAWGQTRGVLAPHPCTRCAFGQGPFSTCITVGKRCSNCHFDGASCSFCKSATSALGWSVPLINGNSFLILVKFYFSRSVERFSINAANVWS</sequence>
<dbReference type="EMBL" id="KV878891">
    <property type="protein sequence ID" value="OJJ86883.1"/>
    <property type="molecule type" value="Genomic_DNA"/>
</dbReference>
<protein>
    <submittedName>
        <fullName evidence="1">Uncharacterized protein</fullName>
    </submittedName>
</protein>
<dbReference type="Proteomes" id="UP000184300">
    <property type="component" value="Unassembled WGS sequence"/>
</dbReference>
<name>A0A1L9VSI5_ASPGL</name>
<dbReference type="Pfam" id="PF12511">
    <property type="entry name" value="DUF3716"/>
    <property type="match status" value="1"/>
</dbReference>
<dbReference type="InterPro" id="IPR022190">
    <property type="entry name" value="DUF3716"/>
</dbReference>
<reference evidence="2" key="1">
    <citation type="journal article" date="2017" name="Genome Biol.">
        <title>Comparative genomics reveals high biological diversity and specific adaptations in the industrially and medically important fungal genus Aspergillus.</title>
        <authorList>
            <person name="de Vries R.P."/>
            <person name="Riley R."/>
            <person name="Wiebenga A."/>
            <person name="Aguilar-Osorio G."/>
            <person name="Amillis S."/>
            <person name="Uchima C.A."/>
            <person name="Anderluh G."/>
            <person name="Asadollahi M."/>
            <person name="Askin M."/>
            <person name="Barry K."/>
            <person name="Battaglia E."/>
            <person name="Bayram O."/>
            <person name="Benocci T."/>
            <person name="Braus-Stromeyer S.A."/>
            <person name="Caldana C."/>
            <person name="Canovas D."/>
            <person name="Cerqueira G.C."/>
            <person name="Chen F."/>
            <person name="Chen W."/>
            <person name="Choi C."/>
            <person name="Clum A."/>
            <person name="Dos Santos R.A."/>
            <person name="Damasio A.R."/>
            <person name="Diallinas G."/>
            <person name="Emri T."/>
            <person name="Fekete E."/>
            <person name="Flipphi M."/>
            <person name="Freyberg S."/>
            <person name="Gallo A."/>
            <person name="Gournas C."/>
            <person name="Habgood R."/>
            <person name="Hainaut M."/>
            <person name="Harispe M.L."/>
            <person name="Henrissat B."/>
            <person name="Hilden K.S."/>
            <person name="Hope R."/>
            <person name="Hossain A."/>
            <person name="Karabika E."/>
            <person name="Karaffa L."/>
            <person name="Karanyi Z."/>
            <person name="Krasevec N."/>
            <person name="Kuo A."/>
            <person name="Kusch H."/>
            <person name="LaButti K."/>
            <person name="Lagendijk E.L."/>
            <person name="Lapidus A."/>
            <person name="Levasseur A."/>
            <person name="Lindquist E."/>
            <person name="Lipzen A."/>
            <person name="Logrieco A.F."/>
            <person name="MacCabe A."/>
            <person name="Maekelae M.R."/>
            <person name="Malavazi I."/>
            <person name="Melin P."/>
            <person name="Meyer V."/>
            <person name="Mielnichuk N."/>
            <person name="Miskei M."/>
            <person name="Molnar A.P."/>
            <person name="Mule G."/>
            <person name="Ngan C.Y."/>
            <person name="Orejas M."/>
            <person name="Orosz E."/>
            <person name="Ouedraogo J.P."/>
            <person name="Overkamp K.M."/>
            <person name="Park H.-S."/>
            <person name="Perrone G."/>
            <person name="Piumi F."/>
            <person name="Punt P.J."/>
            <person name="Ram A.F."/>
            <person name="Ramon A."/>
            <person name="Rauscher S."/>
            <person name="Record E."/>
            <person name="Riano-Pachon D.M."/>
            <person name="Robert V."/>
            <person name="Roehrig J."/>
            <person name="Ruller R."/>
            <person name="Salamov A."/>
            <person name="Salih N.S."/>
            <person name="Samson R.A."/>
            <person name="Sandor E."/>
            <person name="Sanguinetti M."/>
            <person name="Schuetze T."/>
            <person name="Sepcic K."/>
            <person name="Shelest E."/>
            <person name="Sherlock G."/>
            <person name="Sophianopoulou V."/>
            <person name="Squina F.M."/>
            <person name="Sun H."/>
            <person name="Susca A."/>
            <person name="Todd R.B."/>
            <person name="Tsang A."/>
            <person name="Unkles S.E."/>
            <person name="van de Wiele N."/>
            <person name="van Rossen-Uffink D."/>
            <person name="Oliveira J.V."/>
            <person name="Vesth T.C."/>
            <person name="Visser J."/>
            <person name="Yu J.-H."/>
            <person name="Zhou M."/>
            <person name="Andersen M.R."/>
            <person name="Archer D.B."/>
            <person name="Baker S.E."/>
            <person name="Benoit I."/>
            <person name="Brakhage A.A."/>
            <person name="Braus G.H."/>
            <person name="Fischer R."/>
            <person name="Frisvad J.C."/>
            <person name="Goldman G.H."/>
            <person name="Houbraken J."/>
            <person name="Oakley B."/>
            <person name="Pocsi I."/>
            <person name="Scazzocchio C."/>
            <person name="Seiboth B."/>
            <person name="vanKuyk P.A."/>
            <person name="Wortman J."/>
            <person name="Dyer P.S."/>
            <person name="Grigoriev I.V."/>
        </authorList>
    </citation>
    <scope>NUCLEOTIDE SEQUENCE [LARGE SCALE GENOMIC DNA]</scope>
    <source>
        <strain evidence="2">CBS 516.65</strain>
    </source>
</reference>
<evidence type="ECO:0000313" key="1">
    <source>
        <dbReference type="EMBL" id="OJJ86883.1"/>
    </source>
</evidence>
<dbReference type="VEuPathDB" id="FungiDB:ASPGLDRAFT_1098902"/>
<dbReference type="GeneID" id="34455828"/>
<proteinExistence type="predicted"/>
<gene>
    <name evidence="1" type="ORF">ASPGLDRAFT_1098902</name>
</gene>
<keyword evidence="2" id="KW-1185">Reference proteome</keyword>
<dbReference type="RefSeq" id="XP_022403572.1">
    <property type="nucleotide sequence ID" value="XM_022539567.1"/>
</dbReference>
<evidence type="ECO:0000313" key="2">
    <source>
        <dbReference type="Proteomes" id="UP000184300"/>
    </source>
</evidence>
<dbReference type="AlphaFoldDB" id="A0A1L9VSI5"/>
<organism evidence="1 2">
    <name type="scientific">Aspergillus glaucus CBS 516.65</name>
    <dbReference type="NCBI Taxonomy" id="1160497"/>
    <lineage>
        <taxon>Eukaryota</taxon>
        <taxon>Fungi</taxon>
        <taxon>Dikarya</taxon>
        <taxon>Ascomycota</taxon>
        <taxon>Pezizomycotina</taxon>
        <taxon>Eurotiomycetes</taxon>
        <taxon>Eurotiomycetidae</taxon>
        <taxon>Eurotiales</taxon>
        <taxon>Aspergillaceae</taxon>
        <taxon>Aspergillus</taxon>
        <taxon>Aspergillus subgen. Aspergillus</taxon>
    </lineage>
</organism>
<accession>A0A1L9VSI5</accession>